<protein>
    <submittedName>
        <fullName evidence="1">Uncharacterized protein</fullName>
    </submittedName>
</protein>
<organism evidence="1 2">
    <name type="scientific">Calocera viscosa (strain TUFC12733)</name>
    <dbReference type="NCBI Taxonomy" id="1330018"/>
    <lineage>
        <taxon>Eukaryota</taxon>
        <taxon>Fungi</taxon>
        <taxon>Dikarya</taxon>
        <taxon>Basidiomycota</taxon>
        <taxon>Agaricomycotina</taxon>
        <taxon>Dacrymycetes</taxon>
        <taxon>Dacrymycetales</taxon>
        <taxon>Dacrymycetaceae</taxon>
        <taxon>Calocera</taxon>
    </lineage>
</organism>
<evidence type="ECO:0000313" key="1">
    <source>
        <dbReference type="EMBL" id="KZO93548.1"/>
    </source>
</evidence>
<dbReference type="Proteomes" id="UP000076738">
    <property type="component" value="Unassembled WGS sequence"/>
</dbReference>
<evidence type="ECO:0000313" key="2">
    <source>
        <dbReference type="Proteomes" id="UP000076738"/>
    </source>
</evidence>
<accession>A0A167JFS7</accession>
<dbReference type="AlphaFoldDB" id="A0A167JFS7"/>
<name>A0A167JFS7_CALVF</name>
<dbReference type="EMBL" id="KV417301">
    <property type="protein sequence ID" value="KZO93548.1"/>
    <property type="molecule type" value="Genomic_DNA"/>
</dbReference>
<reference evidence="1 2" key="1">
    <citation type="journal article" date="2016" name="Mol. Biol. Evol.">
        <title>Comparative Genomics of Early-Diverging Mushroom-Forming Fungi Provides Insights into the Origins of Lignocellulose Decay Capabilities.</title>
        <authorList>
            <person name="Nagy L.G."/>
            <person name="Riley R."/>
            <person name="Tritt A."/>
            <person name="Adam C."/>
            <person name="Daum C."/>
            <person name="Floudas D."/>
            <person name="Sun H."/>
            <person name="Yadav J.S."/>
            <person name="Pangilinan J."/>
            <person name="Larsson K.H."/>
            <person name="Matsuura K."/>
            <person name="Barry K."/>
            <person name="Labutti K."/>
            <person name="Kuo R."/>
            <person name="Ohm R.A."/>
            <person name="Bhattacharya S.S."/>
            <person name="Shirouzu T."/>
            <person name="Yoshinaga Y."/>
            <person name="Martin F.M."/>
            <person name="Grigoriev I.V."/>
            <person name="Hibbett D.S."/>
        </authorList>
    </citation>
    <scope>NUCLEOTIDE SEQUENCE [LARGE SCALE GENOMIC DNA]</scope>
    <source>
        <strain evidence="1 2">TUFC12733</strain>
    </source>
</reference>
<gene>
    <name evidence="1" type="ORF">CALVIDRAFT_251905</name>
</gene>
<proteinExistence type="predicted"/>
<keyword evidence="2" id="KW-1185">Reference proteome</keyword>
<sequence length="152" mass="16280">MQTSRMRHRVQVPYSITRPSRTLGSNRVGSQYNSPLDYTLVEEASDRRSGVTDALGPNQAPSPPAFAYHTPSLHAHNGIRTLYLSAILATGATIPEVTHDVHTLCPPVEHAQHIGRPAAGGWPQGQSLLRSATSNGGGVEAAFTRSQIAHIV</sequence>